<evidence type="ECO:0000313" key="4">
    <source>
        <dbReference type="Proteomes" id="UP001221597"/>
    </source>
</evidence>
<dbReference type="Proteomes" id="UP001221597">
    <property type="component" value="Chromosome"/>
</dbReference>
<dbReference type="EMBL" id="CP121671">
    <property type="protein sequence ID" value="WFT76015.1"/>
    <property type="molecule type" value="Genomic_DNA"/>
</dbReference>
<reference evidence="3 4" key="1">
    <citation type="submission" date="2023-04" db="EMBL/GenBank/DDBJ databases">
        <title>Genome sequence of Halobacillus naozhouensis KACC 21980.</title>
        <authorList>
            <person name="Kim S."/>
            <person name="Heo J."/>
            <person name="Kwon S.-W."/>
        </authorList>
    </citation>
    <scope>NUCLEOTIDE SEQUENCE [LARGE SCALE GENOMIC DNA]</scope>
    <source>
        <strain evidence="3 4">KCTC 13234</strain>
    </source>
</reference>
<accession>A0ABY8J0Z8</accession>
<keyword evidence="4" id="KW-1185">Reference proteome</keyword>
<feature type="transmembrane region" description="Helical" evidence="1">
    <location>
        <begin position="199"/>
        <end position="217"/>
    </location>
</feature>
<feature type="transmembrane region" description="Helical" evidence="1">
    <location>
        <begin position="223"/>
        <end position="242"/>
    </location>
</feature>
<dbReference type="InterPro" id="IPR012963">
    <property type="entry name" value="HAAS_TM"/>
</dbReference>
<protein>
    <recommendedName>
        <fullName evidence="2">HAAS transmembrane region domain-containing protein</fullName>
    </recommendedName>
</protein>
<feature type="transmembrane region" description="Helical" evidence="1">
    <location>
        <begin position="141"/>
        <end position="159"/>
    </location>
</feature>
<feature type="transmembrane region" description="Helical" evidence="1">
    <location>
        <begin position="78"/>
        <end position="96"/>
    </location>
</feature>
<gene>
    <name evidence="3" type="ORF">P9989_06535</name>
</gene>
<keyword evidence="1" id="KW-1133">Transmembrane helix</keyword>
<sequence>MILSNQSREFLENLRLYLVSSGKKEEDIEDIVSELGDHLSEAEKQGKSVHDIVGQSPREYMEQLGGEMRVDSKSIVKYGTFFLMGALAYILLGDVIRGGIELSVMQLVGYPVIFFLYIGLIAGVFRHIASSQPSKRKQWTLLGILGVVPISLFLGLIILNEKYETPAIQFSDSANLLTAISSVVIFIGMSVWSKTWVSILVPLFIFGPELLLNITDFQESTKITLSSLLMFAGLGSYFFYVYKKESRLRKRTNTFA</sequence>
<evidence type="ECO:0000313" key="3">
    <source>
        <dbReference type="EMBL" id="WFT76015.1"/>
    </source>
</evidence>
<organism evidence="3 4">
    <name type="scientific">Halobacillus naozhouensis</name>
    <dbReference type="NCBI Taxonomy" id="554880"/>
    <lineage>
        <taxon>Bacteria</taxon>
        <taxon>Bacillati</taxon>
        <taxon>Bacillota</taxon>
        <taxon>Bacilli</taxon>
        <taxon>Bacillales</taxon>
        <taxon>Bacillaceae</taxon>
        <taxon>Halobacillus</taxon>
    </lineage>
</organism>
<evidence type="ECO:0000256" key="1">
    <source>
        <dbReference type="SAM" id="Phobius"/>
    </source>
</evidence>
<dbReference type="PANTHER" id="PTHR41307:SF1">
    <property type="entry name" value="MEMBRANE PROTEIN"/>
    <property type="match status" value="1"/>
</dbReference>
<keyword evidence="1" id="KW-0812">Transmembrane</keyword>
<proteinExistence type="predicted"/>
<dbReference type="Pfam" id="PF08006">
    <property type="entry name" value="HAAS_TM"/>
    <property type="match status" value="1"/>
</dbReference>
<name>A0ABY8J0Z8_9BACI</name>
<feature type="transmembrane region" description="Helical" evidence="1">
    <location>
        <begin position="108"/>
        <end position="129"/>
    </location>
</feature>
<evidence type="ECO:0000259" key="2">
    <source>
        <dbReference type="Pfam" id="PF08006"/>
    </source>
</evidence>
<feature type="transmembrane region" description="Helical" evidence="1">
    <location>
        <begin position="174"/>
        <end position="192"/>
    </location>
</feature>
<dbReference type="SUPFAM" id="SSF158560">
    <property type="entry name" value="BH3980-like"/>
    <property type="match status" value="1"/>
</dbReference>
<dbReference type="Gene3D" id="1.10.1900.10">
    <property type="entry name" value="c-terminal domain of poly(a) binding protein"/>
    <property type="match status" value="1"/>
</dbReference>
<feature type="domain" description="HAAS transmembrane region" evidence="2">
    <location>
        <begin position="89"/>
        <end position="203"/>
    </location>
</feature>
<keyword evidence="1" id="KW-0472">Membrane</keyword>
<dbReference type="PANTHER" id="PTHR41307">
    <property type="entry name" value="MEMBRANE PROTEIN-RELATED"/>
    <property type="match status" value="1"/>
</dbReference>
<dbReference type="RefSeq" id="WP_283077975.1">
    <property type="nucleotide sequence ID" value="NZ_CP121671.1"/>
</dbReference>